<sequence length="521" mass="58285">MLDEIHALSKPVTSNLDPTPQESKVVKNDKVIALGMFRINPFKTSREANHVPNNVRASTRTKPITVSQPSVIPKKDVNSDSNGFSSTGIDNTKTRRPQPRSNTKNNRVPSASKNSRSKNKGAENVYSKVVCAMCKQCLISVNHDECLLNYVYDKNSRGKKQTANVSIKEKQKKRKPNVKKPEKVGFIERLATHKPSKPRSLLRWSPTGRMFDLNGKIITSSEFESQSDCSKGDNACTSNPVEPTIKRFPNATFSLAGFDDLQWGNILITRNDLVSGLPKFKYNKEHLCPSCEQEKSKRASHPPKPVPNSRSKDEAPEVIKTFLKRITVLFQSPVIIIRTDNGTKLKNQVLKEYFDFVGIFHQMSSVRTPQQNGVVERRNQTLVEAARTMLIFSRASLFLLAEAIATAKLDISFLYVIGALCYPKNDREDIKKLGGKGDIGFFIGYSADSCAYRIFNRRTKKIMETMNVLFDELSAMAFEQHSSKPGLQSMTFGQISSGLDLTYAPSTITRTVLAAKEPQVP</sequence>
<comment type="caution">
    <text evidence="3">The sequence shown here is derived from an EMBL/GenBank/DDBJ whole genome shotgun (WGS) entry which is preliminary data.</text>
</comment>
<feature type="compositionally biased region" description="Polar residues" evidence="1">
    <location>
        <begin position="51"/>
        <end position="70"/>
    </location>
</feature>
<dbReference type="SUPFAM" id="SSF53098">
    <property type="entry name" value="Ribonuclease H-like"/>
    <property type="match status" value="1"/>
</dbReference>
<accession>A0A699KP15</accession>
<feature type="region of interest" description="Disordered" evidence="1">
    <location>
        <begin position="158"/>
        <end position="180"/>
    </location>
</feature>
<organism evidence="3">
    <name type="scientific">Tanacetum cinerariifolium</name>
    <name type="common">Dalmatian daisy</name>
    <name type="synonym">Chrysanthemum cinerariifolium</name>
    <dbReference type="NCBI Taxonomy" id="118510"/>
    <lineage>
        <taxon>Eukaryota</taxon>
        <taxon>Viridiplantae</taxon>
        <taxon>Streptophyta</taxon>
        <taxon>Embryophyta</taxon>
        <taxon>Tracheophyta</taxon>
        <taxon>Spermatophyta</taxon>
        <taxon>Magnoliopsida</taxon>
        <taxon>eudicotyledons</taxon>
        <taxon>Gunneridae</taxon>
        <taxon>Pentapetalae</taxon>
        <taxon>asterids</taxon>
        <taxon>campanulids</taxon>
        <taxon>Asterales</taxon>
        <taxon>Asteraceae</taxon>
        <taxon>Asteroideae</taxon>
        <taxon>Anthemideae</taxon>
        <taxon>Anthemidinae</taxon>
        <taxon>Tanacetum</taxon>
    </lineage>
</organism>
<reference evidence="3" key="1">
    <citation type="journal article" date="2019" name="Sci. Rep.">
        <title>Draft genome of Tanacetum cinerariifolium, the natural source of mosquito coil.</title>
        <authorList>
            <person name="Yamashiro T."/>
            <person name="Shiraishi A."/>
            <person name="Satake H."/>
            <person name="Nakayama K."/>
        </authorList>
    </citation>
    <scope>NUCLEOTIDE SEQUENCE</scope>
</reference>
<protein>
    <recommendedName>
        <fullName evidence="2">Integrase catalytic domain-containing protein</fullName>
    </recommendedName>
</protein>
<feature type="non-terminal residue" evidence="3">
    <location>
        <position position="521"/>
    </location>
</feature>
<dbReference type="AlphaFoldDB" id="A0A699KP15"/>
<dbReference type="InterPro" id="IPR001584">
    <property type="entry name" value="Integrase_cat-core"/>
</dbReference>
<dbReference type="EMBL" id="BKCJ010529069">
    <property type="protein sequence ID" value="GFA99220.1"/>
    <property type="molecule type" value="Genomic_DNA"/>
</dbReference>
<feature type="region of interest" description="Disordered" evidence="1">
    <location>
        <begin position="1"/>
        <end position="22"/>
    </location>
</feature>
<dbReference type="InterPro" id="IPR036397">
    <property type="entry name" value="RNaseH_sf"/>
</dbReference>
<dbReference type="GO" id="GO:0003676">
    <property type="term" value="F:nucleic acid binding"/>
    <property type="evidence" value="ECO:0007669"/>
    <property type="project" value="InterPro"/>
</dbReference>
<feature type="region of interest" description="Disordered" evidence="1">
    <location>
        <begin position="291"/>
        <end position="313"/>
    </location>
</feature>
<dbReference type="PANTHER" id="PTHR42648:SF18">
    <property type="entry name" value="RETROTRANSPOSON, UNCLASSIFIED-LIKE PROTEIN"/>
    <property type="match status" value="1"/>
</dbReference>
<feature type="domain" description="Integrase catalytic" evidence="2">
    <location>
        <begin position="311"/>
        <end position="446"/>
    </location>
</feature>
<feature type="region of interest" description="Disordered" evidence="1">
    <location>
        <begin position="48"/>
        <end position="122"/>
    </location>
</feature>
<evidence type="ECO:0000259" key="2">
    <source>
        <dbReference type="PROSITE" id="PS50994"/>
    </source>
</evidence>
<dbReference type="InterPro" id="IPR039537">
    <property type="entry name" value="Retrotran_Ty1/copia-like"/>
</dbReference>
<gene>
    <name evidence="3" type="ORF">Tci_671192</name>
</gene>
<feature type="compositionally biased region" description="Polar residues" evidence="1">
    <location>
        <begin position="99"/>
        <end position="114"/>
    </location>
</feature>
<dbReference type="Pfam" id="PF25597">
    <property type="entry name" value="SH3_retrovirus"/>
    <property type="match status" value="1"/>
</dbReference>
<feature type="compositionally biased region" description="Polar residues" evidence="1">
    <location>
        <begin position="79"/>
        <end position="91"/>
    </location>
</feature>
<dbReference type="InterPro" id="IPR057670">
    <property type="entry name" value="SH3_retrovirus"/>
</dbReference>
<dbReference type="PANTHER" id="PTHR42648">
    <property type="entry name" value="TRANSPOSASE, PUTATIVE-RELATED"/>
    <property type="match status" value="1"/>
</dbReference>
<dbReference type="InterPro" id="IPR012337">
    <property type="entry name" value="RNaseH-like_sf"/>
</dbReference>
<proteinExistence type="predicted"/>
<evidence type="ECO:0000313" key="3">
    <source>
        <dbReference type="EMBL" id="GFA99220.1"/>
    </source>
</evidence>
<dbReference type="Gene3D" id="3.30.420.10">
    <property type="entry name" value="Ribonuclease H-like superfamily/Ribonuclease H"/>
    <property type="match status" value="1"/>
</dbReference>
<dbReference type="PROSITE" id="PS50994">
    <property type="entry name" value="INTEGRASE"/>
    <property type="match status" value="1"/>
</dbReference>
<feature type="compositionally biased region" description="Polar residues" evidence="1">
    <location>
        <begin position="11"/>
        <end position="22"/>
    </location>
</feature>
<evidence type="ECO:0000256" key="1">
    <source>
        <dbReference type="SAM" id="MobiDB-lite"/>
    </source>
</evidence>
<name>A0A699KP15_TANCI</name>
<dbReference type="GO" id="GO:0015074">
    <property type="term" value="P:DNA integration"/>
    <property type="evidence" value="ECO:0007669"/>
    <property type="project" value="InterPro"/>
</dbReference>